<evidence type="ECO:0000256" key="1">
    <source>
        <dbReference type="ARBA" id="ARBA00022679"/>
    </source>
</evidence>
<gene>
    <name evidence="3" type="ORF">Sradi_1122600</name>
</gene>
<protein>
    <submittedName>
        <fullName evidence="3">Phenolic glucoside malonyltransferase 1</fullName>
    </submittedName>
</protein>
<dbReference type="EMBL" id="JACGWJ010000004">
    <property type="protein sequence ID" value="KAL0425878.1"/>
    <property type="molecule type" value="Genomic_DNA"/>
</dbReference>
<comment type="caution">
    <text evidence="3">The sequence shown here is derived from an EMBL/GenBank/DDBJ whole genome shotgun (WGS) entry which is preliminary data.</text>
</comment>
<organism evidence="3">
    <name type="scientific">Sesamum radiatum</name>
    <name type="common">Black benniseed</name>
    <dbReference type="NCBI Taxonomy" id="300843"/>
    <lineage>
        <taxon>Eukaryota</taxon>
        <taxon>Viridiplantae</taxon>
        <taxon>Streptophyta</taxon>
        <taxon>Embryophyta</taxon>
        <taxon>Tracheophyta</taxon>
        <taxon>Spermatophyta</taxon>
        <taxon>Magnoliopsida</taxon>
        <taxon>eudicotyledons</taxon>
        <taxon>Gunneridae</taxon>
        <taxon>Pentapetalae</taxon>
        <taxon>asterids</taxon>
        <taxon>lamiids</taxon>
        <taxon>Lamiales</taxon>
        <taxon>Pedaliaceae</taxon>
        <taxon>Sesamum</taxon>
    </lineage>
</organism>
<dbReference type="Gene3D" id="3.30.559.10">
    <property type="entry name" value="Chloramphenicol acetyltransferase-like domain"/>
    <property type="match status" value="1"/>
</dbReference>
<dbReference type="InterPro" id="IPR051504">
    <property type="entry name" value="Plant_metabolite_acyltrans"/>
</dbReference>
<keyword evidence="1" id="KW-0808">Transferase</keyword>
<evidence type="ECO:0000256" key="2">
    <source>
        <dbReference type="ARBA" id="ARBA00023315"/>
    </source>
</evidence>
<dbReference type="PANTHER" id="PTHR31625">
    <property type="match status" value="1"/>
</dbReference>
<reference evidence="3" key="1">
    <citation type="submission" date="2020-06" db="EMBL/GenBank/DDBJ databases">
        <authorList>
            <person name="Li T."/>
            <person name="Hu X."/>
            <person name="Zhang T."/>
            <person name="Song X."/>
            <person name="Zhang H."/>
            <person name="Dai N."/>
            <person name="Sheng W."/>
            <person name="Hou X."/>
            <person name="Wei L."/>
        </authorList>
    </citation>
    <scope>NUCLEOTIDE SEQUENCE</scope>
    <source>
        <strain evidence="3">G02</strain>
        <tissue evidence="3">Leaf</tissue>
    </source>
</reference>
<dbReference type="AlphaFoldDB" id="A0AAW2V9Y3"/>
<reference evidence="3" key="2">
    <citation type="journal article" date="2024" name="Plant">
        <title>Genomic evolution and insights into agronomic trait innovations of Sesamum species.</title>
        <authorList>
            <person name="Miao H."/>
            <person name="Wang L."/>
            <person name="Qu L."/>
            <person name="Liu H."/>
            <person name="Sun Y."/>
            <person name="Le M."/>
            <person name="Wang Q."/>
            <person name="Wei S."/>
            <person name="Zheng Y."/>
            <person name="Lin W."/>
            <person name="Duan Y."/>
            <person name="Cao H."/>
            <person name="Xiong S."/>
            <person name="Wang X."/>
            <person name="Wei L."/>
            <person name="Li C."/>
            <person name="Ma Q."/>
            <person name="Ju M."/>
            <person name="Zhao R."/>
            <person name="Li G."/>
            <person name="Mu C."/>
            <person name="Tian Q."/>
            <person name="Mei H."/>
            <person name="Zhang T."/>
            <person name="Gao T."/>
            <person name="Zhang H."/>
        </authorList>
    </citation>
    <scope>NUCLEOTIDE SEQUENCE</scope>
    <source>
        <strain evidence="3">G02</strain>
    </source>
</reference>
<dbReference type="GO" id="GO:0016747">
    <property type="term" value="F:acyltransferase activity, transferring groups other than amino-acyl groups"/>
    <property type="evidence" value="ECO:0007669"/>
    <property type="project" value="UniProtKB-ARBA"/>
</dbReference>
<name>A0AAW2V9Y3_SESRA</name>
<dbReference type="InterPro" id="IPR023213">
    <property type="entry name" value="CAT-like_dom_sf"/>
</dbReference>
<proteinExistence type="predicted"/>
<evidence type="ECO:0000313" key="3">
    <source>
        <dbReference type="EMBL" id="KAL0425878.1"/>
    </source>
</evidence>
<keyword evidence="2" id="KW-0012">Acyltransferase</keyword>
<dbReference type="Pfam" id="PF02458">
    <property type="entry name" value="Transferase"/>
    <property type="match status" value="1"/>
</dbReference>
<sequence>MLGAASELSAANFPLPFYDRSVVKDQSGLGNTFWSQMNVSRMESLPLNFPTNRVRATYTLHKNDIQKLRNLVQAKKPGLVHLSSFTITTAYVWTCLVKSAAGAGEEVDDNEPEYFVFAVDARRRLDPPVPAEYFGNCVAFGMVESTHGQLKVEKGFSMAVELIGEVISKRVNNKDEVLRDAGSWVSKFSELVRKRSMGVGVAQVRPV</sequence>
<accession>A0AAW2V9Y3</accession>